<dbReference type="EMBL" id="AMWG01000137">
    <property type="protein sequence ID" value="ELP30994.1"/>
    <property type="molecule type" value="Genomic_DNA"/>
</dbReference>
<proteinExistence type="predicted"/>
<feature type="region of interest" description="Disordered" evidence="1">
    <location>
        <begin position="1"/>
        <end position="36"/>
    </location>
</feature>
<protein>
    <submittedName>
        <fullName evidence="2">Uncharacterized protein</fullName>
    </submittedName>
</protein>
<name>L7CA03_RHOBT</name>
<accession>L7CA03</accession>
<organism evidence="2 3">
    <name type="scientific">Rhodopirellula baltica SWK14</name>
    <dbReference type="NCBI Taxonomy" id="993516"/>
    <lineage>
        <taxon>Bacteria</taxon>
        <taxon>Pseudomonadati</taxon>
        <taxon>Planctomycetota</taxon>
        <taxon>Planctomycetia</taxon>
        <taxon>Pirellulales</taxon>
        <taxon>Pirellulaceae</taxon>
        <taxon>Rhodopirellula</taxon>
    </lineage>
</organism>
<evidence type="ECO:0000313" key="2">
    <source>
        <dbReference type="EMBL" id="ELP30994.1"/>
    </source>
</evidence>
<evidence type="ECO:0000313" key="3">
    <source>
        <dbReference type="Proteomes" id="UP000010959"/>
    </source>
</evidence>
<reference evidence="2 3" key="1">
    <citation type="journal article" date="2013" name="Mar. Genomics">
        <title>Expression of sulfatases in Rhodopirellula baltica and the diversity of sulfatases in the genus Rhodopirellula.</title>
        <authorList>
            <person name="Wegner C.E."/>
            <person name="Richter-Heitmann T."/>
            <person name="Klindworth A."/>
            <person name="Klockow C."/>
            <person name="Richter M."/>
            <person name="Achstetter T."/>
            <person name="Glockner F.O."/>
            <person name="Harder J."/>
        </authorList>
    </citation>
    <scope>NUCLEOTIDE SEQUENCE [LARGE SCALE GENOMIC DNA]</scope>
    <source>
        <strain evidence="2 3">SWK14</strain>
    </source>
</reference>
<sequence>MIELAGMWGHKDKPLDRPARSTKRSHFGSRSKRHAQRIGIQLVGRVQAARPAEA</sequence>
<feature type="compositionally biased region" description="Basic and acidic residues" evidence="1">
    <location>
        <begin position="9"/>
        <end position="19"/>
    </location>
</feature>
<dbReference type="Proteomes" id="UP000010959">
    <property type="component" value="Unassembled WGS sequence"/>
</dbReference>
<dbReference type="AlphaFoldDB" id="L7CA03"/>
<comment type="caution">
    <text evidence="2">The sequence shown here is derived from an EMBL/GenBank/DDBJ whole genome shotgun (WGS) entry which is preliminary data.</text>
</comment>
<evidence type="ECO:0000256" key="1">
    <source>
        <dbReference type="SAM" id="MobiDB-lite"/>
    </source>
</evidence>
<gene>
    <name evidence="2" type="ORF">RBSWK_05087</name>
</gene>
<feature type="compositionally biased region" description="Basic residues" evidence="1">
    <location>
        <begin position="20"/>
        <end position="36"/>
    </location>
</feature>